<feature type="transmembrane region" description="Helical" evidence="6">
    <location>
        <begin position="545"/>
        <end position="566"/>
    </location>
</feature>
<dbReference type="eggNOG" id="COG1297">
    <property type="taxonomic scope" value="Bacteria"/>
</dbReference>
<feature type="transmembrane region" description="Helical" evidence="6">
    <location>
        <begin position="572"/>
        <end position="592"/>
    </location>
</feature>
<feature type="transmembrane region" description="Helical" evidence="6">
    <location>
        <begin position="444"/>
        <end position="462"/>
    </location>
</feature>
<evidence type="ECO:0000313" key="8">
    <source>
        <dbReference type="Proteomes" id="UP000011058"/>
    </source>
</evidence>
<dbReference type="NCBIfam" id="TIGR00728">
    <property type="entry name" value="OPT_sfam"/>
    <property type="match status" value="1"/>
</dbReference>
<evidence type="ECO:0000256" key="3">
    <source>
        <dbReference type="ARBA" id="ARBA00022692"/>
    </source>
</evidence>
<feature type="transmembrane region" description="Helical" evidence="6">
    <location>
        <begin position="623"/>
        <end position="644"/>
    </location>
</feature>
<evidence type="ECO:0000256" key="2">
    <source>
        <dbReference type="ARBA" id="ARBA00022448"/>
    </source>
</evidence>
<evidence type="ECO:0000256" key="1">
    <source>
        <dbReference type="ARBA" id="ARBA00004141"/>
    </source>
</evidence>
<dbReference type="HOGENOM" id="CLU_018238_0_0_10"/>
<accession>I0KGA7</accession>
<feature type="transmembrane region" description="Helical" evidence="6">
    <location>
        <begin position="482"/>
        <end position="502"/>
    </location>
</feature>
<dbReference type="EMBL" id="HE796683">
    <property type="protein sequence ID" value="CCH03160.1"/>
    <property type="molecule type" value="Genomic_DNA"/>
</dbReference>
<keyword evidence="4 6" id="KW-1133">Transmembrane helix</keyword>
<keyword evidence="2" id="KW-0813">Transport</keyword>
<protein>
    <submittedName>
        <fullName evidence="7">Oligopeptide transporter, OPT family</fullName>
    </submittedName>
</protein>
<feature type="transmembrane region" description="Helical" evidence="6">
    <location>
        <begin position="30"/>
        <end position="50"/>
    </location>
</feature>
<feature type="transmembrane region" description="Helical" evidence="6">
    <location>
        <begin position="56"/>
        <end position="74"/>
    </location>
</feature>
<gene>
    <name evidence="7" type="ORF">FAES_5161</name>
</gene>
<feature type="transmembrane region" description="Helical" evidence="6">
    <location>
        <begin position="94"/>
        <end position="113"/>
    </location>
</feature>
<keyword evidence="5 6" id="KW-0472">Membrane</keyword>
<dbReference type="PANTHER" id="PTHR31645:SF0">
    <property type="entry name" value="OLIGOPEPTIDE TRANSPORTER YGL114W-RELATED"/>
    <property type="match status" value="1"/>
</dbReference>
<evidence type="ECO:0000256" key="6">
    <source>
        <dbReference type="SAM" id="Phobius"/>
    </source>
</evidence>
<feature type="transmembrane region" description="Helical" evidence="6">
    <location>
        <begin position="417"/>
        <end position="437"/>
    </location>
</feature>
<keyword evidence="8" id="KW-1185">Reference proteome</keyword>
<dbReference type="Pfam" id="PF03169">
    <property type="entry name" value="OPT"/>
    <property type="match status" value="1"/>
</dbReference>
<name>I0KGA7_9BACT</name>
<feature type="transmembrane region" description="Helical" evidence="6">
    <location>
        <begin position="355"/>
        <end position="374"/>
    </location>
</feature>
<feature type="transmembrane region" description="Helical" evidence="6">
    <location>
        <begin position="238"/>
        <end position="259"/>
    </location>
</feature>
<proteinExistence type="predicted"/>
<keyword evidence="3 6" id="KW-0812">Transmembrane</keyword>
<comment type="subcellular location">
    <subcellularLocation>
        <location evidence="1">Membrane</location>
        <topology evidence="1">Multi-pass membrane protein</topology>
    </subcellularLocation>
</comment>
<evidence type="ECO:0000256" key="4">
    <source>
        <dbReference type="ARBA" id="ARBA00022989"/>
    </source>
</evidence>
<feature type="transmembrane region" description="Helical" evidence="6">
    <location>
        <begin position="119"/>
        <end position="138"/>
    </location>
</feature>
<dbReference type="PANTHER" id="PTHR31645">
    <property type="entry name" value="OLIGOPEPTIDE TRANSPORTER YGL114W-RELATED"/>
    <property type="match status" value="1"/>
</dbReference>
<evidence type="ECO:0000256" key="5">
    <source>
        <dbReference type="ARBA" id="ARBA00023136"/>
    </source>
</evidence>
<dbReference type="KEGG" id="fae:FAES_5161"/>
<dbReference type="Proteomes" id="UP000011058">
    <property type="component" value="Chromosome"/>
</dbReference>
<organism evidence="7 8">
    <name type="scientific">Fibrella aestuarina BUZ 2</name>
    <dbReference type="NCBI Taxonomy" id="1166018"/>
    <lineage>
        <taxon>Bacteria</taxon>
        <taxon>Pseudomonadati</taxon>
        <taxon>Bacteroidota</taxon>
        <taxon>Cytophagia</taxon>
        <taxon>Cytophagales</taxon>
        <taxon>Spirosomataceae</taxon>
        <taxon>Fibrella</taxon>
    </lineage>
</organism>
<dbReference type="PATRIC" id="fig|1166018.3.peg.2137"/>
<feature type="transmembrane region" description="Helical" evidence="6">
    <location>
        <begin position="670"/>
        <end position="690"/>
    </location>
</feature>
<dbReference type="GO" id="GO:0016020">
    <property type="term" value="C:membrane"/>
    <property type="evidence" value="ECO:0007669"/>
    <property type="project" value="UniProtKB-SubCell"/>
</dbReference>
<dbReference type="AlphaFoldDB" id="I0KGA7"/>
<dbReference type="InterPro" id="IPR004813">
    <property type="entry name" value="OPT"/>
</dbReference>
<dbReference type="GO" id="GO:0035673">
    <property type="term" value="F:oligopeptide transmembrane transporter activity"/>
    <property type="evidence" value="ECO:0007669"/>
    <property type="project" value="InterPro"/>
</dbReference>
<dbReference type="InterPro" id="IPR045035">
    <property type="entry name" value="YSL-like"/>
</dbReference>
<dbReference type="STRING" id="1166018.FAES_5161"/>
<reference evidence="7 8" key="1">
    <citation type="journal article" date="2012" name="J. Bacteriol.">
        <title>Genome Sequence of Fibrella aestuarina BUZ 2T, a Filamentous Marine Bacterium.</title>
        <authorList>
            <person name="Filippini M."/>
            <person name="Qi W."/>
            <person name="Blom J."/>
            <person name="Goesmann A."/>
            <person name="Smits T.H."/>
            <person name="Bagheri H.C."/>
        </authorList>
    </citation>
    <scope>NUCLEOTIDE SEQUENCE [LARGE SCALE GENOMIC DNA]</scope>
    <source>
        <strain evidence="8">BUZ 2T</strain>
    </source>
</reference>
<feature type="transmembrane region" description="Helical" evidence="6">
    <location>
        <begin position="386"/>
        <end position="411"/>
    </location>
</feature>
<sequence length="694" mass="71786">MDIGLCTLNEPLPLPFIPASESPAELSLKAILVGAFFGVLFGAATVYLSLKAGLSVSASIPISVLAISLGRRFLGTTILENNIIQTTGSAGESIASGVVFTMPGFLFLTEGAGTDFFNYWTILTLAIIGGLVGTLMMVPLRRSLIVDEHDTLPYPEGTACASVLIAGERGGDFARTAYLGLGAAFLYAALQKVLHIVAEVPVWATKQTNRFFPSAQVAGEITPEYLGVGYIIGFRISAVLVAGGFLAWLGLIPLLASLVPGETIALQLQKLGYLDDLTKAGGPGGWNPATQSFTDTAAAVYRAYIRQIGAGAVTAGGFMTLLKTIPTIVSSFRSSISKGDTKTATGPVLRTDLELSGRTVVIGCLVLVAIMVLLPQIPGDTYLTKLLIAILVLVFGFFFVTVASRIVGLIGSSSSPVSGMTIATIMGTALIFIGIGLTGRTYEPAVLVVGSLICVAAANAGATSQDLKTGYLVGATPRAQQLALFVGVVVSSIVVGATVKLLDTPTPDLVAQGITHAIGSDRYPAPQGTLMATLIKGLLSFNLDWQFVLVGAVLAFVFELVGISALAFAVGLYLPLSTTLPIFAGGCVKAFIDWRTKKFIVKHSGAPLEEETEETDDLSKGNLFATGLVAGGALAGVLVAGLSVNEGAFRALSSLSLEPALAGALGEGGYMLLGTLAFVALALTLGRVGLSKPE</sequence>
<evidence type="ECO:0000313" key="7">
    <source>
        <dbReference type="EMBL" id="CCH03160.1"/>
    </source>
</evidence>